<evidence type="ECO:0000256" key="3">
    <source>
        <dbReference type="PROSITE-ProRule" id="PRU10038"/>
    </source>
</evidence>
<dbReference type="PROSITE" id="PS01173">
    <property type="entry name" value="LIPASE_GDXG_HIS"/>
    <property type="match status" value="1"/>
</dbReference>
<evidence type="ECO:0000259" key="4">
    <source>
        <dbReference type="Pfam" id="PF07859"/>
    </source>
</evidence>
<comment type="caution">
    <text evidence="5">The sequence shown here is derived from an EMBL/GenBank/DDBJ whole genome shotgun (WGS) entry which is preliminary data.</text>
</comment>
<dbReference type="PANTHER" id="PTHR48081">
    <property type="entry name" value="AB HYDROLASE SUPERFAMILY PROTEIN C4A8.06C"/>
    <property type="match status" value="1"/>
</dbReference>
<gene>
    <name evidence="5" type="ORF">EYC87_19245</name>
</gene>
<feature type="domain" description="Alpha/beta hydrolase fold-3" evidence="4">
    <location>
        <begin position="97"/>
        <end position="306"/>
    </location>
</feature>
<organism evidence="5 6">
    <name type="scientific">Candidatus Seongchinamella marina</name>
    <dbReference type="NCBI Taxonomy" id="2518990"/>
    <lineage>
        <taxon>Bacteria</taxon>
        <taxon>Pseudomonadati</taxon>
        <taxon>Pseudomonadota</taxon>
        <taxon>Gammaproteobacteria</taxon>
        <taxon>Cellvibrionales</taxon>
        <taxon>Halieaceae</taxon>
        <taxon>Seongchinamella</taxon>
    </lineage>
</organism>
<dbReference type="Proteomes" id="UP001143307">
    <property type="component" value="Unassembled WGS sequence"/>
</dbReference>
<dbReference type="GO" id="GO:0016787">
    <property type="term" value="F:hydrolase activity"/>
    <property type="evidence" value="ECO:0007669"/>
    <property type="project" value="UniProtKB-KW"/>
</dbReference>
<dbReference type="PANTHER" id="PTHR48081:SF8">
    <property type="entry name" value="ALPHA_BETA HYDROLASE FOLD-3 DOMAIN-CONTAINING PROTEIN-RELATED"/>
    <property type="match status" value="1"/>
</dbReference>
<evidence type="ECO:0000313" key="6">
    <source>
        <dbReference type="Proteomes" id="UP001143307"/>
    </source>
</evidence>
<reference evidence="5" key="1">
    <citation type="submission" date="2019-02" db="EMBL/GenBank/DDBJ databases">
        <authorList>
            <person name="Li S.-H."/>
        </authorList>
    </citation>
    <scope>NUCLEOTIDE SEQUENCE</scope>
    <source>
        <strain evidence="5">IMCC8485</strain>
    </source>
</reference>
<dbReference type="RefSeq" id="WP_279254332.1">
    <property type="nucleotide sequence ID" value="NZ_SHNP01000012.1"/>
</dbReference>
<dbReference type="Gene3D" id="3.40.50.1820">
    <property type="entry name" value="alpha/beta hydrolase"/>
    <property type="match status" value="1"/>
</dbReference>
<dbReference type="InterPro" id="IPR002168">
    <property type="entry name" value="Lipase_GDXG_HIS_AS"/>
</dbReference>
<protein>
    <submittedName>
        <fullName evidence="5">Alpha/beta hydrolase</fullName>
    </submittedName>
</protein>
<keyword evidence="2 5" id="KW-0378">Hydrolase</keyword>
<name>A0ABT3T0D1_9GAMM</name>
<evidence type="ECO:0000313" key="5">
    <source>
        <dbReference type="EMBL" id="MCX2975711.1"/>
    </source>
</evidence>
<keyword evidence="6" id="KW-1185">Reference proteome</keyword>
<dbReference type="SUPFAM" id="SSF53474">
    <property type="entry name" value="alpha/beta-Hydrolases"/>
    <property type="match status" value="1"/>
</dbReference>
<dbReference type="Pfam" id="PF07859">
    <property type="entry name" value="Abhydrolase_3"/>
    <property type="match status" value="1"/>
</dbReference>
<accession>A0ABT3T0D1</accession>
<feature type="active site" evidence="3">
    <location>
        <position position="170"/>
    </location>
</feature>
<dbReference type="InterPro" id="IPR029058">
    <property type="entry name" value="AB_hydrolase_fold"/>
</dbReference>
<dbReference type="EMBL" id="SHNP01000012">
    <property type="protein sequence ID" value="MCX2975711.1"/>
    <property type="molecule type" value="Genomic_DNA"/>
</dbReference>
<dbReference type="PROSITE" id="PS01174">
    <property type="entry name" value="LIPASE_GDXG_SER"/>
    <property type="match status" value="1"/>
</dbReference>
<evidence type="ECO:0000256" key="2">
    <source>
        <dbReference type="ARBA" id="ARBA00022801"/>
    </source>
</evidence>
<proteinExistence type="inferred from homology"/>
<dbReference type="InterPro" id="IPR033140">
    <property type="entry name" value="Lipase_GDXG_put_SER_AS"/>
</dbReference>
<dbReference type="InterPro" id="IPR050300">
    <property type="entry name" value="GDXG_lipolytic_enzyme"/>
</dbReference>
<evidence type="ECO:0000256" key="1">
    <source>
        <dbReference type="ARBA" id="ARBA00010515"/>
    </source>
</evidence>
<comment type="similarity">
    <text evidence="1">Belongs to the 'GDXG' lipolytic enzyme family.</text>
</comment>
<sequence length="336" mass="36595">MAILDVLRFSLLTLLSMLHSPGRLIQRRWMTEFVCRLVKRMASESKGKPIDWLRHRQGALKIRSPAEKNVTFETVTLAGVACQWCRPKGVPEPRHILVYFHGGGYVIGSVAGYQNTLAQLAESSDAHVLAVDYRLGPEHLYPAAQQDCLAVTRQVLKSFPSTPVLLSGDSAGGALAVATSLALANSLGNRKPDALVLLSPWVHPGCSTGSIKTHAENDVLDEALLQAWLTLYLKGDRPRKSQGYNVSSLADLVFTDVDLATLPPTYVQVAGAEIFFDQIIAFVERAKAAGVAVSLDVFEAQFHVFQTLSPLVPDAKRALEMIGRYIKSVPVLGSKP</sequence>
<dbReference type="InterPro" id="IPR013094">
    <property type="entry name" value="AB_hydrolase_3"/>
</dbReference>